<keyword evidence="1" id="KW-0812">Transmembrane</keyword>
<name>A0AAV9ILH7_9RHOD</name>
<comment type="caution">
    <text evidence="2">The sequence shown here is derived from an EMBL/GenBank/DDBJ whole genome shotgun (WGS) entry which is preliminary data.</text>
</comment>
<dbReference type="AlphaFoldDB" id="A0AAV9ILH7"/>
<feature type="transmembrane region" description="Helical" evidence="1">
    <location>
        <begin position="121"/>
        <end position="138"/>
    </location>
</feature>
<sequence length="247" mass="28931">MAQEDFTGLAAMMTAHACIGYFALAVVGFTSVLLSYILTELWHQGFILMQDRHSFNSLTLIMLSFVQESKWRKNWLWIHRLLILLLVHRMFSIHVHTEAVVVFECFIAVFFSFVAICEMFLLLPYSMFTFCILHWILFGKANSFASWTNPPMPMHTFLFIYDTHGFLLFFSKFIVNRPERASLSMVKLERLQMHWIQTSVMHQEFSVLDTATIKKHSNSARLTMPLNSHEIFSCLIQKEQNIVYMIP</sequence>
<reference evidence="2 3" key="1">
    <citation type="submission" date="2022-07" db="EMBL/GenBank/DDBJ databases">
        <title>Genome-wide signatures of adaptation to extreme environments.</title>
        <authorList>
            <person name="Cho C.H."/>
            <person name="Yoon H.S."/>
        </authorList>
    </citation>
    <scope>NUCLEOTIDE SEQUENCE [LARGE SCALE GENOMIC DNA]</scope>
    <source>
        <strain evidence="2 3">108.79 E11</strain>
    </source>
</reference>
<evidence type="ECO:0000256" key="1">
    <source>
        <dbReference type="SAM" id="Phobius"/>
    </source>
</evidence>
<feature type="transmembrane region" description="Helical" evidence="1">
    <location>
        <begin position="99"/>
        <end position="116"/>
    </location>
</feature>
<accession>A0AAV9ILH7</accession>
<feature type="transmembrane region" description="Helical" evidence="1">
    <location>
        <begin position="158"/>
        <end position="175"/>
    </location>
</feature>
<dbReference type="Proteomes" id="UP001300502">
    <property type="component" value="Unassembled WGS sequence"/>
</dbReference>
<keyword evidence="3" id="KW-1185">Reference proteome</keyword>
<keyword evidence="1" id="KW-1133">Transmembrane helix</keyword>
<gene>
    <name evidence="2" type="ORF">GAYE_SCF54G6191</name>
</gene>
<organism evidence="2 3">
    <name type="scientific">Galdieria yellowstonensis</name>
    <dbReference type="NCBI Taxonomy" id="3028027"/>
    <lineage>
        <taxon>Eukaryota</taxon>
        <taxon>Rhodophyta</taxon>
        <taxon>Bangiophyceae</taxon>
        <taxon>Galdieriales</taxon>
        <taxon>Galdieriaceae</taxon>
        <taxon>Galdieria</taxon>
    </lineage>
</organism>
<keyword evidence="1" id="KW-0472">Membrane</keyword>
<evidence type="ECO:0000313" key="2">
    <source>
        <dbReference type="EMBL" id="KAK4528255.1"/>
    </source>
</evidence>
<protein>
    <submittedName>
        <fullName evidence="2">Uncharacterized protein</fullName>
    </submittedName>
</protein>
<dbReference type="EMBL" id="JANCYU010000062">
    <property type="protein sequence ID" value="KAK4528255.1"/>
    <property type="molecule type" value="Genomic_DNA"/>
</dbReference>
<feature type="transmembrane region" description="Helical" evidence="1">
    <location>
        <begin position="19"/>
        <end position="39"/>
    </location>
</feature>
<proteinExistence type="predicted"/>
<evidence type="ECO:0000313" key="3">
    <source>
        <dbReference type="Proteomes" id="UP001300502"/>
    </source>
</evidence>